<protein>
    <submittedName>
        <fullName evidence="1">Uncharacterized protein</fullName>
    </submittedName>
</protein>
<keyword evidence="2" id="KW-1185">Reference proteome</keyword>
<dbReference type="KEGG" id="bsan:CHH28_14670"/>
<evidence type="ECO:0000313" key="1">
    <source>
        <dbReference type="EMBL" id="ASP39840.1"/>
    </source>
</evidence>
<proteinExistence type="predicted"/>
<organism evidence="1 2">
    <name type="scientific">Bacterioplanes sanyensis</name>
    <dbReference type="NCBI Taxonomy" id="1249553"/>
    <lineage>
        <taxon>Bacteria</taxon>
        <taxon>Pseudomonadati</taxon>
        <taxon>Pseudomonadota</taxon>
        <taxon>Gammaproteobacteria</taxon>
        <taxon>Oceanospirillales</taxon>
        <taxon>Oceanospirillaceae</taxon>
        <taxon>Bacterioplanes</taxon>
    </lineage>
</organism>
<dbReference type="AlphaFoldDB" id="A0A222FM33"/>
<dbReference type="RefSeq" id="WP_094061014.1">
    <property type="nucleotide sequence ID" value="NZ_CP022530.1"/>
</dbReference>
<sequence>MKKVTSTIVALMLSGVFLSIYIPKTPVEERKVLFNVDAKSIYHPIPYADISIAEWRLDPDGSNSAKFGLLLALVTSADDANTEASRWLTLLEQSQSRTLPLTLFTLQDGQRTWQALVMGPAKSVDALSPYQRIALGNPFANQLVLWPAKSDSKEKS</sequence>
<dbReference type="Proteomes" id="UP000202440">
    <property type="component" value="Chromosome"/>
</dbReference>
<reference evidence="1 2" key="1">
    <citation type="submission" date="2017-07" db="EMBL/GenBank/DDBJ databases">
        <title>Annotated genome sequence of Bacterioplanes sanyensis isolated from Red Sea.</title>
        <authorList>
            <person name="Rehman Z.U."/>
        </authorList>
    </citation>
    <scope>NUCLEOTIDE SEQUENCE [LARGE SCALE GENOMIC DNA]</scope>
    <source>
        <strain evidence="1 2">NV9</strain>
    </source>
</reference>
<accession>A0A222FM33</accession>
<dbReference type="EMBL" id="CP022530">
    <property type="protein sequence ID" value="ASP39840.1"/>
    <property type="molecule type" value="Genomic_DNA"/>
</dbReference>
<gene>
    <name evidence="1" type="ORF">CHH28_14670</name>
</gene>
<name>A0A222FM33_9GAMM</name>
<evidence type="ECO:0000313" key="2">
    <source>
        <dbReference type="Proteomes" id="UP000202440"/>
    </source>
</evidence>